<dbReference type="Gene3D" id="3.40.50.10470">
    <property type="entry name" value="Translation initiation factor eif-2b, domain 2"/>
    <property type="match status" value="1"/>
</dbReference>
<gene>
    <name evidence="3" type="ORF">AOG55_06725</name>
</gene>
<dbReference type="PANTHER" id="PTHR43475:SF1">
    <property type="entry name" value="METHYLTHIORIBOSE-1-PHOSPHATE ISOMERASE"/>
    <property type="match status" value="1"/>
</dbReference>
<feature type="transmembrane region" description="Helical" evidence="2">
    <location>
        <begin position="249"/>
        <end position="266"/>
    </location>
</feature>
<dbReference type="Pfam" id="PF01008">
    <property type="entry name" value="IF-2B"/>
    <property type="match status" value="1"/>
</dbReference>
<evidence type="ECO:0000313" key="3">
    <source>
        <dbReference type="EMBL" id="KQB35451.1"/>
    </source>
</evidence>
<keyword evidence="2" id="KW-1133">Transmembrane helix</keyword>
<dbReference type="GO" id="GO:0046523">
    <property type="term" value="F:S-methyl-5-thioribose-1-phosphate isomerase activity"/>
    <property type="evidence" value="ECO:0007669"/>
    <property type="project" value="TreeGrafter"/>
</dbReference>
<keyword evidence="2" id="KW-0812">Transmembrane</keyword>
<dbReference type="GO" id="GO:0019509">
    <property type="term" value="P:L-methionine salvage from methylthioadenosine"/>
    <property type="evidence" value="ECO:0007669"/>
    <property type="project" value="TreeGrafter"/>
</dbReference>
<sequence>MNPEEILDDEISSATVIADNIIKWFIEYKGNDYDLYLNKFRENYYGMGIIEYTCNYLSGYNGKISKIEYAGKLYDLIKKDTDSSVRFSAQIFNRKVSVATISYSSMVRDAIINNMDKIKQVYIMESGPAFEGLSLYDNLSSHGIKTIITTDYSYYEIGKSADILLLGSDLVTVNGDLVHKNGTFPLALTMNYFNKPVYSLTTSEKISNNFNEVDFHRIKNHTKIKGFINRFFDYTYGTLITGYIYEYGFIRPMMVLLIIITVMKVLSPGVRFMRIMQG</sequence>
<accession>A0A0Q0VP95</accession>
<dbReference type="InterPro" id="IPR000649">
    <property type="entry name" value="IF-2B-related"/>
</dbReference>
<dbReference type="InterPro" id="IPR042529">
    <property type="entry name" value="IF_2B-like_C"/>
</dbReference>
<dbReference type="AlphaFoldDB" id="A0A0Q0VP95"/>
<keyword evidence="2" id="KW-0472">Membrane</keyword>
<evidence type="ECO:0000256" key="2">
    <source>
        <dbReference type="SAM" id="Phobius"/>
    </source>
</evidence>
<dbReference type="EMBL" id="LKBH01000133">
    <property type="protein sequence ID" value="KQB35451.1"/>
    <property type="molecule type" value="Genomic_DNA"/>
</dbReference>
<organism evidence="3 4">
    <name type="scientific">Acidiplasma cupricumulans</name>
    <dbReference type="NCBI Taxonomy" id="312540"/>
    <lineage>
        <taxon>Archaea</taxon>
        <taxon>Methanobacteriati</taxon>
        <taxon>Thermoplasmatota</taxon>
        <taxon>Thermoplasmata</taxon>
        <taxon>Thermoplasmatales</taxon>
        <taxon>Ferroplasmaceae</taxon>
        <taxon>Acidiplasma</taxon>
    </lineage>
</organism>
<keyword evidence="4" id="KW-1185">Reference proteome</keyword>
<evidence type="ECO:0000313" key="4">
    <source>
        <dbReference type="Proteomes" id="UP000050301"/>
    </source>
</evidence>
<name>A0A0Q0VP95_9ARCH</name>
<feature type="non-terminal residue" evidence="3">
    <location>
        <position position="278"/>
    </location>
</feature>
<dbReference type="PANTHER" id="PTHR43475">
    <property type="entry name" value="METHYLTHIORIBOSE-1-PHOSPHATE ISOMERASE"/>
    <property type="match status" value="1"/>
</dbReference>
<dbReference type="SUPFAM" id="SSF100950">
    <property type="entry name" value="NagB/RpiA/CoA transferase-like"/>
    <property type="match status" value="1"/>
</dbReference>
<comment type="similarity">
    <text evidence="1">Belongs to the eIF-2B alpha/beta/delta subunits family.</text>
</comment>
<dbReference type="Proteomes" id="UP000050301">
    <property type="component" value="Unassembled WGS sequence"/>
</dbReference>
<dbReference type="InParanoid" id="A0A0Q0VP95"/>
<reference evidence="3 4" key="1">
    <citation type="submission" date="2015-09" db="EMBL/GenBank/DDBJ databases">
        <title>Heavy metals and arsenic resistance mechanisms in polyextremophilic archaea of the family Ferroplasmaceae.</title>
        <authorList>
            <person name="Bulaev A.G."/>
            <person name="Kanygina A.V."/>
        </authorList>
    </citation>
    <scope>NUCLEOTIDE SEQUENCE [LARGE SCALE GENOMIC DNA]</scope>
    <source>
        <strain evidence="3 4">BH2</strain>
    </source>
</reference>
<comment type="caution">
    <text evidence="3">The sequence shown here is derived from an EMBL/GenBank/DDBJ whole genome shotgun (WGS) entry which is preliminary data.</text>
</comment>
<dbReference type="InterPro" id="IPR037171">
    <property type="entry name" value="NagB/RpiA_transferase-like"/>
</dbReference>
<proteinExistence type="inferred from homology"/>
<dbReference type="RefSeq" id="WP_055040923.1">
    <property type="nucleotide sequence ID" value="NZ_LKBH01000133.1"/>
</dbReference>
<protein>
    <submittedName>
        <fullName evidence="3">Uncharacterized protein</fullName>
    </submittedName>
</protein>
<evidence type="ECO:0000256" key="1">
    <source>
        <dbReference type="RuleBase" id="RU003814"/>
    </source>
</evidence>